<organism evidence="1">
    <name type="scientific">Babesia bovis</name>
    <dbReference type="NCBI Taxonomy" id="5865"/>
    <lineage>
        <taxon>Eukaryota</taxon>
        <taxon>Sar</taxon>
        <taxon>Alveolata</taxon>
        <taxon>Apicomplexa</taxon>
        <taxon>Aconoidasida</taxon>
        <taxon>Piroplasmida</taxon>
        <taxon>Babesiidae</taxon>
        <taxon>Babesia</taxon>
    </lineage>
</organism>
<dbReference type="EMBL" id="AK441108">
    <property type="protein sequence ID" value="BAN64902.1"/>
    <property type="molecule type" value="mRNA"/>
</dbReference>
<accession>S6BLL4</accession>
<evidence type="ECO:0000313" key="1">
    <source>
        <dbReference type="EMBL" id="BAN64902.1"/>
    </source>
</evidence>
<sequence length="486" mass="54437">MGLYGLCIGHRTRCLRAHHTAAIRAAYELSKSKSRIDESITNRIAETLRDVRGCTLSNQEAFYTLDLCLRSGIFQHNLFHDCLSIVEADYFNPVLIDPWNGEPPLLQTSDERLPRNSHCGVNGMSIEQKASLIVCQDKINAPSQSDSASSRTQRTTELDPEKHELFTTKKLGKVLDPKPFKVRVNAMVPGKKLCNTVALQLKEAIRTASSVDITHLCSIFVVRRPFSGTVNDDAIDMLTERLLEYTPEQLFTYIHHLAIFCSAAASRATETWSYDSDFEKVRSYGSHRTYRIRRTQLPKRLLVNVSEAVDIYASKNIGTIVPSTMFCYGLDKLEQHVYTMRSLAMSDVPISMATWDGLMSLVGHHIEEGYIPSVYTVLCLLEAINASKYTTSITNDVAHRVISCCTVGNEALKGVPNLSHLATYQILRLLCSYTWTKGSHLLEDSLLGINHSRIASFPSHIRSDIKQLLQHCGRGPKAEPIGKPNH</sequence>
<dbReference type="VEuPathDB" id="PiroplasmaDB:BBOV_IV008560"/>
<reference evidence="1" key="1">
    <citation type="journal article" date="2014" name="BMC Genomics">
        <title>The Babesia bovis gene and promoter model: an update from full-length EST analysis.</title>
        <authorList>
            <person name="Yamagishi J."/>
            <person name="Wakaguri H."/>
            <person name="Yokoyama N."/>
            <person name="Yamashita R."/>
            <person name="Suzuki Y."/>
            <person name="Xuan X."/>
            <person name="Igarashi I."/>
        </authorList>
    </citation>
    <scope>NUCLEOTIDE SEQUENCE</scope>
    <source>
        <strain evidence="1">Texas</strain>
    </source>
</reference>
<dbReference type="AlphaFoldDB" id="S6BLL4"/>
<name>S6BLL4_BABBO</name>
<proteinExistence type="evidence at transcript level"/>
<gene>
    <name evidence="1" type="primary">BBOV_IV008560</name>
</gene>
<protein>
    <submittedName>
        <fullName evidence="1">Uncharacterized protein</fullName>
    </submittedName>
</protein>